<dbReference type="EMBL" id="HBIO01015715">
    <property type="protein sequence ID" value="CAE0467266.1"/>
    <property type="molecule type" value="Transcribed_RNA"/>
</dbReference>
<name>A0A6S8VNU3_9STRA</name>
<feature type="compositionally biased region" description="Polar residues" evidence="3">
    <location>
        <begin position="65"/>
        <end position="88"/>
    </location>
</feature>
<dbReference type="AlphaFoldDB" id="A0A6S8VNU3"/>
<protein>
    <recommendedName>
        <fullName evidence="4">VASt domain-containing protein</fullName>
    </recommendedName>
</protein>
<gene>
    <name evidence="5" type="ORF">CDEB00056_LOCUS12117</name>
    <name evidence="6" type="ORF">CDEB00056_LOCUS12118</name>
    <name evidence="7" type="ORF">CDEB00056_LOCUS12119</name>
</gene>
<dbReference type="EMBL" id="HBIO01015716">
    <property type="protein sequence ID" value="CAE0467267.1"/>
    <property type="molecule type" value="Transcribed_RNA"/>
</dbReference>
<dbReference type="EMBL" id="HBIO01015714">
    <property type="protein sequence ID" value="CAE0467265.1"/>
    <property type="molecule type" value="Transcribed_RNA"/>
</dbReference>
<dbReference type="Pfam" id="PF16016">
    <property type="entry name" value="VASt"/>
    <property type="match status" value="1"/>
</dbReference>
<feature type="region of interest" description="Disordered" evidence="3">
    <location>
        <begin position="55"/>
        <end position="100"/>
    </location>
</feature>
<sequence>MPTTSGSKRRPVPPVPPGSALRSPGTTKNIPVNTNHKSPGSVTYNLAIDTYLDHSRKSRTDSRSGRTQVSRTSTAQSNAYSAATTDTAGQRRRERRKKKRLPSILTFRRGERGRGKGDGHGNGHMGVTIASSDESGLTVKSKTDLLMEFCTLMNEFPCDDALSTTLHIACEKHYSSELIVDYLIAKGPSAITMKNAAGDLPLHSAMRDGNGNVNSTGVQHRVWDTLVKVYPKAVSVRNKEGSLPLHLACQSGGRNVYAIEELLRRYPQAVMEKTDMKIKFDKEALDYVGTSMGDDDNENGGGDGDGEHNDSVETVSFWSKMYFFSPTKSYDVDQDEPENTENESCFSPLHLAILNGASPDVIQSIISTNFKCVGMKTNQNRKAIDCAMYLDQQRDSADEDELPAAIKNSRPAIDIIKTFQSNQQLSQRLSAALQLASNRQILVSKRQLSSVKEFDANKQWRKLAHLIKFTHSLKTKINYLGPAIPHDASKVIIPSHYVPPAQLFHLCADTDLPIGFKRIRRAILSSQSTFVKTALLQNKLKFTEVEIESWDKHDDEIGIAVPNRGTDLKKIIGARRNCKYLMPKSGIVAANMAYEVETITEYNPHSFAIKKVTRNPDVPFGKSFECHVQTVFINKGFDNCRMISSVEAVFLGKPPMIAWKIKNGMYSGVTNFFVAKGEAIMEHSVVPSNEGINDEYA</sequence>
<keyword evidence="2" id="KW-0472">Membrane</keyword>
<dbReference type="SUPFAM" id="SSF48403">
    <property type="entry name" value="Ankyrin repeat"/>
    <property type="match status" value="1"/>
</dbReference>
<feature type="domain" description="VASt" evidence="4">
    <location>
        <begin position="503"/>
        <end position="677"/>
    </location>
</feature>
<proteinExistence type="predicted"/>
<evidence type="ECO:0000256" key="1">
    <source>
        <dbReference type="ARBA" id="ARBA00004370"/>
    </source>
</evidence>
<feature type="compositionally biased region" description="Basic and acidic residues" evidence="3">
    <location>
        <begin position="55"/>
        <end position="64"/>
    </location>
</feature>
<dbReference type="InterPro" id="IPR036770">
    <property type="entry name" value="Ankyrin_rpt-contain_sf"/>
</dbReference>
<feature type="region of interest" description="Disordered" evidence="3">
    <location>
        <begin position="289"/>
        <end position="310"/>
    </location>
</feature>
<reference evidence="6" key="1">
    <citation type="submission" date="2021-01" db="EMBL/GenBank/DDBJ databases">
        <authorList>
            <person name="Corre E."/>
            <person name="Pelletier E."/>
            <person name="Niang G."/>
            <person name="Scheremetjew M."/>
            <person name="Finn R."/>
            <person name="Kale V."/>
            <person name="Holt S."/>
            <person name="Cochrane G."/>
            <person name="Meng A."/>
            <person name="Brown T."/>
            <person name="Cohen L."/>
        </authorList>
    </citation>
    <scope>NUCLEOTIDE SEQUENCE</scope>
    <source>
        <strain evidence="6">MM31A-1</strain>
    </source>
</reference>
<dbReference type="SMART" id="SM00248">
    <property type="entry name" value="ANK"/>
    <property type="match status" value="3"/>
</dbReference>
<feature type="region of interest" description="Disordered" evidence="3">
    <location>
        <begin position="1"/>
        <end position="42"/>
    </location>
</feature>
<accession>A0A6S8VNU3</accession>
<organism evidence="6">
    <name type="scientific">Chaetoceros debilis</name>
    <dbReference type="NCBI Taxonomy" id="122233"/>
    <lineage>
        <taxon>Eukaryota</taxon>
        <taxon>Sar</taxon>
        <taxon>Stramenopiles</taxon>
        <taxon>Ochrophyta</taxon>
        <taxon>Bacillariophyta</taxon>
        <taxon>Coscinodiscophyceae</taxon>
        <taxon>Chaetocerotophycidae</taxon>
        <taxon>Chaetocerotales</taxon>
        <taxon>Chaetocerotaceae</taxon>
        <taxon>Chaetoceros</taxon>
    </lineage>
</organism>
<comment type="subcellular location">
    <subcellularLocation>
        <location evidence="1">Membrane</location>
    </subcellularLocation>
</comment>
<dbReference type="GO" id="GO:0016020">
    <property type="term" value="C:membrane"/>
    <property type="evidence" value="ECO:0007669"/>
    <property type="project" value="UniProtKB-SubCell"/>
</dbReference>
<feature type="compositionally biased region" description="Polar residues" evidence="3">
    <location>
        <begin position="24"/>
        <end position="42"/>
    </location>
</feature>
<evidence type="ECO:0000259" key="4">
    <source>
        <dbReference type="PROSITE" id="PS51778"/>
    </source>
</evidence>
<dbReference type="PANTHER" id="PTHR24121">
    <property type="entry name" value="NO MECHANORECEPTOR POTENTIAL C, ISOFORM D-RELATED"/>
    <property type="match status" value="1"/>
</dbReference>
<feature type="compositionally biased region" description="Basic residues" evidence="3">
    <location>
        <begin position="90"/>
        <end position="100"/>
    </location>
</feature>
<dbReference type="InterPro" id="IPR002110">
    <property type="entry name" value="Ankyrin_rpt"/>
</dbReference>
<evidence type="ECO:0000313" key="5">
    <source>
        <dbReference type="EMBL" id="CAE0467265.1"/>
    </source>
</evidence>
<dbReference type="Gene3D" id="1.25.40.20">
    <property type="entry name" value="Ankyrin repeat-containing domain"/>
    <property type="match status" value="1"/>
</dbReference>
<evidence type="ECO:0000256" key="3">
    <source>
        <dbReference type="SAM" id="MobiDB-lite"/>
    </source>
</evidence>
<dbReference type="PANTHER" id="PTHR24121:SF23">
    <property type="entry name" value="NO MECHANORECEPTOR POTENTIAL C, ISOFORM H"/>
    <property type="match status" value="1"/>
</dbReference>
<evidence type="ECO:0000256" key="2">
    <source>
        <dbReference type="ARBA" id="ARBA00023136"/>
    </source>
</evidence>
<dbReference type="PROSITE" id="PS51778">
    <property type="entry name" value="VAST"/>
    <property type="match status" value="1"/>
</dbReference>
<evidence type="ECO:0000313" key="7">
    <source>
        <dbReference type="EMBL" id="CAE0467267.1"/>
    </source>
</evidence>
<evidence type="ECO:0000313" key="6">
    <source>
        <dbReference type="EMBL" id="CAE0467266.1"/>
    </source>
</evidence>
<dbReference type="InterPro" id="IPR031968">
    <property type="entry name" value="VASt"/>
</dbReference>